<keyword evidence="9" id="KW-0472">Membrane</keyword>
<comment type="subcellular location">
    <subcellularLocation>
        <location evidence="1">Endoplasmic reticulum membrane</location>
        <topology evidence="1">Peripheral membrane protein</topology>
    </subcellularLocation>
    <subcellularLocation>
        <location evidence="2">Preautophagosomal structure membrane</location>
        <topology evidence="2">Peripheral membrane protein</topology>
    </subcellularLocation>
</comment>
<dbReference type="EMBL" id="CAMGYJ010000011">
    <property type="protein sequence ID" value="CAI0557283.1"/>
    <property type="molecule type" value="Genomic_DNA"/>
</dbReference>
<evidence type="ECO:0000256" key="4">
    <source>
        <dbReference type="ARBA" id="ARBA00018070"/>
    </source>
</evidence>
<evidence type="ECO:0000256" key="11">
    <source>
        <dbReference type="ARBA" id="ARBA00024615"/>
    </source>
</evidence>
<comment type="caution">
    <text evidence="13">The sequence shown here is derived from an EMBL/GenBank/DDBJ whole genome shotgun (WGS) entry which is preliminary data.</text>
</comment>
<keyword evidence="8" id="KW-0445">Lipid transport</keyword>
<keyword evidence="6" id="KW-0256">Endoplasmic reticulum</keyword>
<dbReference type="AlphaFoldDB" id="A0AAV0RM21"/>
<name>A0AAV0RM21_9ROSI</name>
<dbReference type="InterPro" id="IPR026849">
    <property type="entry name" value="ATG2"/>
</dbReference>
<evidence type="ECO:0000313" key="14">
    <source>
        <dbReference type="Proteomes" id="UP001154282"/>
    </source>
</evidence>
<dbReference type="GO" id="GO:0061908">
    <property type="term" value="C:phagophore"/>
    <property type="evidence" value="ECO:0007669"/>
    <property type="project" value="TreeGrafter"/>
</dbReference>
<keyword evidence="7" id="KW-0072">Autophagy</keyword>
<dbReference type="GO" id="GO:0000422">
    <property type="term" value="P:autophagy of mitochondrion"/>
    <property type="evidence" value="ECO:0007669"/>
    <property type="project" value="TreeGrafter"/>
</dbReference>
<organism evidence="13 14">
    <name type="scientific">Linum tenue</name>
    <dbReference type="NCBI Taxonomy" id="586396"/>
    <lineage>
        <taxon>Eukaryota</taxon>
        <taxon>Viridiplantae</taxon>
        <taxon>Streptophyta</taxon>
        <taxon>Embryophyta</taxon>
        <taxon>Tracheophyta</taxon>
        <taxon>Spermatophyta</taxon>
        <taxon>Magnoliopsida</taxon>
        <taxon>eudicotyledons</taxon>
        <taxon>Gunneridae</taxon>
        <taxon>Pentapetalae</taxon>
        <taxon>rosids</taxon>
        <taxon>fabids</taxon>
        <taxon>Malpighiales</taxon>
        <taxon>Linaceae</taxon>
        <taxon>Linum</taxon>
    </lineage>
</organism>
<dbReference type="GO" id="GO:0061723">
    <property type="term" value="P:glycophagy"/>
    <property type="evidence" value="ECO:0007669"/>
    <property type="project" value="TreeGrafter"/>
</dbReference>
<dbReference type="GO" id="GO:0000045">
    <property type="term" value="P:autophagosome assembly"/>
    <property type="evidence" value="ECO:0007669"/>
    <property type="project" value="TreeGrafter"/>
</dbReference>
<accession>A0AAV0RM21</accession>
<evidence type="ECO:0000256" key="1">
    <source>
        <dbReference type="ARBA" id="ARBA00004406"/>
    </source>
</evidence>
<evidence type="ECO:0000313" key="13">
    <source>
        <dbReference type="EMBL" id="CAI0557283.1"/>
    </source>
</evidence>
<dbReference type="GO" id="GO:0061709">
    <property type="term" value="P:reticulophagy"/>
    <property type="evidence" value="ECO:0007669"/>
    <property type="project" value="TreeGrafter"/>
</dbReference>
<dbReference type="GO" id="GO:0034045">
    <property type="term" value="C:phagophore assembly site membrane"/>
    <property type="evidence" value="ECO:0007669"/>
    <property type="project" value="UniProtKB-SubCell"/>
</dbReference>
<feature type="region of interest" description="Disordered" evidence="12">
    <location>
        <begin position="185"/>
        <end position="208"/>
    </location>
</feature>
<comment type="catalytic activity">
    <reaction evidence="11">
        <text>a 1,2-diacyl-sn-glycero-3-phosphoethanolamine(in) = a 1,2-diacyl-sn-glycero-3-phosphoethanolamine(out)</text>
        <dbReference type="Rhea" id="RHEA:38895"/>
        <dbReference type="ChEBI" id="CHEBI:64612"/>
    </reaction>
</comment>
<dbReference type="GO" id="GO:0032266">
    <property type="term" value="F:phosphatidylinositol-3-phosphate binding"/>
    <property type="evidence" value="ECO:0007669"/>
    <property type="project" value="TreeGrafter"/>
</dbReference>
<evidence type="ECO:0000256" key="10">
    <source>
        <dbReference type="ARBA" id="ARBA00024479"/>
    </source>
</evidence>
<proteinExistence type="inferred from homology"/>
<evidence type="ECO:0000256" key="6">
    <source>
        <dbReference type="ARBA" id="ARBA00022824"/>
    </source>
</evidence>
<protein>
    <recommendedName>
        <fullName evidence="4">Autophagy-related protein 2</fullName>
    </recommendedName>
</protein>
<reference evidence="13" key="1">
    <citation type="submission" date="2022-08" db="EMBL/GenBank/DDBJ databases">
        <authorList>
            <person name="Gutierrez-Valencia J."/>
        </authorList>
    </citation>
    <scope>NUCLEOTIDE SEQUENCE</scope>
</reference>
<feature type="compositionally biased region" description="Basic and acidic residues" evidence="12">
    <location>
        <begin position="186"/>
        <end position="196"/>
    </location>
</feature>
<evidence type="ECO:0000256" key="12">
    <source>
        <dbReference type="SAM" id="MobiDB-lite"/>
    </source>
</evidence>
<evidence type="ECO:0000256" key="5">
    <source>
        <dbReference type="ARBA" id="ARBA00022448"/>
    </source>
</evidence>
<sequence length="208" mass="21932">MKVVEMSTWRSWRAEQTKLKSSSGNRLLQYEARGGDVVLTLLEPGTAGTVAFLRSISLEAVGLGVHLAAGAHDILLQAEYILTAVPSRQVSSSSSTAQGKKKSNVRSNQPKDAQEGMQQAYSNLSDGLGKSASALVRTPLKKYQYGASAGSALATAVRGIPAAAIAPVSACASAAHSALLGLRNSLDPEHKKESMEKYLGPTQTHNRD</sequence>
<evidence type="ECO:0000256" key="8">
    <source>
        <dbReference type="ARBA" id="ARBA00023055"/>
    </source>
</evidence>
<dbReference type="PANTHER" id="PTHR13190:SF1">
    <property type="entry name" value="AUTOPHAGY-RELATED 2, ISOFORM A"/>
    <property type="match status" value="1"/>
</dbReference>
<keyword evidence="14" id="KW-1185">Reference proteome</keyword>
<evidence type="ECO:0000256" key="9">
    <source>
        <dbReference type="ARBA" id="ARBA00023136"/>
    </source>
</evidence>
<evidence type="ECO:0000256" key="2">
    <source>
        <dbReference type="ARBA" id="ARBA00004623"/>
    </source>
</evidence>
<gene>
    <name evidence="13" type="ORF">LITE_LOCUS48306</name>
</gene>
<dbReference type="GO" id="GO:0043495">
    <property type="term" value="F:protein-membrane adaptor activity"/>
    <property type="evidence" value="ECO:0007669"/>
    <property type="project" value="TreeGrafter"/>
</dbReference>
<comment type="similarity">
    <text evidence="3">Belongs to the ATG2 family.</text>
</comment>
<feature type="region of interest" description="Disordered" evidence="12">
    <location>
        <begin position="92"/>
        <end position="117"/>
    </location>
</feature>
<dbReference type="GO" id="GO:0034727">
    <property type="term" value="P:piecemeal microautophagy of the nucleus"/>
    <property type="evidence" value="ECO:0007669"/>
    <property type="project" value="TreeGrafter"/>
</dbReference>
<dbReference type="Proteomes" id="UP001154282">
    <property type="component" value="Unassembled WGS sequence"/>
</dbReference>
<feature type="compositionally biased region" description="Polar residues" evidence="12">
    <location>
        <begin position="105"/>
        <end position="117"/>
    </location>
</feature>
<evidence type="ECO:0000256" key="3">
    <source>
        <dbReference type="ARBA" id="ARBA00009714"/>
    </source>
</evidence>
<keyword evidence="5" id="KW-0813">Transport</keyword>
<dbReference type="GO" id="GO:0006869">
    <property type="term" value="P:lipid transport"/>
    <property type="evidence" value="ECO:0007669"/>
    <property type="project" value="UniProtKB-KW"/>
</dbReference>
<comment type="catalytic activity">
    <reaction evidence="10">
        <text>a 1,2-diacyl-sn-glycero-3-phospho-L-serine(in) = a 1,2-diacyl-sn-glycero-3-phospho-L-serine(out)</text>
        <dbReference type="Rhea" id="RHEA:38663"/>
        <dbReference type="ChEBI" id="CHEBI:57262"/>
    </reaction>
</comment>
<dbReference type="PANTHER" id="PTHR13190">
    <property type="entry name" value="AUTOPHAGY-RELATED 2, ISOFORM A"/>
    <property type="match status" value="1"/>
</dbReference>
<dbReference type="GO" id="GO:0005789">
    <property type="term" value="C:endoplasmic reticulum membrane"/>
    <property type="evidence" value="ECO:0007669"/>
    <property type="project" value="UniProtKB-SubCell"/>
</dbReference>
<dbReference type="Pfam" id="PF13329">
    <property type="entry name" value="ATG2_CAD"/>
    <property type="match status" value="1"/>
</dbReference>
<evidence type="ECO:0000256" key="7">
    <source>
        <dbReference type="ARBA" id="ARBA00023006"/>
    </source>
</evidence>